<dbReference type="PROSITE" id="PS51257">
    <property type="entry name" value="PROKAR_LIPOPROTEIN"/>
    <property type="match status" value="1"/>
</dbReference>
<name>A0A5M8FMW8_9GAMM</name>
<dbReference type="EMBL" id="VWXX01000006">
    <property type="protein sequence ID" value="KAA6186079.1"/>
    <property type="molecule type" value="Genomic_DNA"/>
</dbReference>
<evidence type="ECO:0000313" key="1">
    <source>
        <dbReference type="EMBL" id="KAA6186079.1"/>
    </source>
</evidence>
<proteinExistence type="predicted"/>
<sequence length="190" mass="20906">MNHRGFLLFFLAILVGCEQSSPPESPSSVAASDREAVAPAVVDTRSVPVHVAESEADEAKTPRKTKGQKLLARMQSVLDLSDEQSAQILSMMEVGAKNPALLTVLSDEQRAQWKAYVASRREQRKSPAEVVASWQATLDLEPAQVERIKNILAEGGNTRTLKAVLTPEQIKQLKHTRKQQKLDQAPDLSE</sequence>
<protein>
    <submittedName>
        <fullName evidence="1">Uncharacterized protein</fullName>
    </submittedName>
</protein>
<keyword evidence="2" id="KW-1185">Reference proteome</keyword>
<reference evidence="1 2" key="1">
    <citation type="submission" date="2019-09" db="EMBL/GenBank/DDBJ databases">
        <title>Whole-genome sequence of the purple sulfur bacterium Thiohalocapsa marina DSM 19078.</title>
        <authorList>
            <person name="Kyndt J.A."/>
            <person name="Meyer T.E."/>
        </authorList>
    </citation>
    <scope>NUCLEOTIDE SEQUENCE [LARGE SCALE GENOMIC DNA]</scope>
    <source>
        <strain evidence="1 2">DSM 19078</strain>
    </source>
</reference>
<dbReference type="Proteomes" id="UP000322981">
    <property type="component" value="Unassembled WGS sequence"/>
</dbReference>
<evidence type="ECO:0000313" key="2">
    <source>
        <dbReference type="Proteomes" id="UP000322981"/>
    </source>
</evidence>
<gene>
    <name evidence="1" type="ORF">F2Q65_06895</name>
</gene>
<organism evidence="1 2">
    <name type="scientific">Thiohalocapsa marina</name>
    <dbReference type="NCBI Taxonomy" id="424902"/>
    <lineage>
        <taxon>Bacteria</taxon>
        <taxon>Pseudomonadati</taxon>
        <taxon>Pseudomonadota</taxon>
        <taxon>Gammaproteobacteria</taxon>
        <taxon>Chromatiales</taxon>
        <taxon>Chromatiaceae</taxon>
        <taxon>Thiohalocapsa</taxon>
    </lineage>
</organism>
<comment type="caution">
    <text evidence="1">The sequence shown here is derived from an EMBL/GenBank/DDBJ whole genome shotgun (WGS) entry which is preliminary data.</text>
</comment>
<accession>A0A5M8FMW8</accession>
<dbReference type="OrthoDB" id="9940772at2"/>
<dbReference type="AlphaFoldDB" id="A0A5M8FMW8"/>
<dbReference type="RefSeq" id="WP_150091750.1">
    <property type="nucleotide sequence ID" value="NZ_JBFUOH010000034.1"/>
</dbReference>